<dbReference type="InterPro" id="IPR011990">
    <property type="entry name" value="TPR-like_helical_dom_sf"/>
</dbReference>
<comment type="caution">
    <text evidence="3">The sequence shown here is derived from an EMBL/GenBank/DDBJ whole genome shotgun (WGS) entry which is preliminary data.</text>
</comment>
<dbReference type="EMBL" id="JACGCM010000223">
    <property type="protein sequence ID" value="KAF6174860.1"/>
    <property type="molecule type" value="Genomic_DNA"/>
</dbReference>
<reference evidence="3 4" key="1">
    <citation type="journal article" date="2020" name="IScience">
        <title>Genome Sequencing of the Endangered Kingdonia uniflora (Circaeasteraceae, Ranunculales) Reveals Potential Mechanisms of Evolutionary Specialization.</title>
        <authorList>
            <person name="Sun Y."/>
            <person name="Deng T."/>
            <person name="Zhang A."/>
            <person name="Moore M.J."/>
            <person name="Landis J.B."/>
            <person name="Lin N."/>
            <person name="Zhang H."/>
            <person name="Zhang X."/>
            <person name="Huang J."/>
            <person name="Zhang X."/>
            <person name="Sun H."/>
            <person name="Wang H."/>
        </authorList>
    </citation>
    <scope>NUCLEOTIDE SEQUENCE [LARGE SCALE GENOMIC DNA]</scope>
    <source>
        <strain evidence="3">TB1705</strain>
        <tissue evidence="3">Leaf</tissue>
    </source>
</reference>
<dbReference type="GO" id="GO:0003723">
    <property type="term" value="F:RNA binding"/>
    <property type="evidence" value="ECO:0007669"/>
    <property type="project" value="InterPro"/>
</dbReference>
<dbReference type="PROSITE" id="PS51375">
    <property type="entry name" value="PPR"/>
    <property type="match status" value="3"/>
</dbReference>
<dbReference type="Gene3D" id="1.25.40.10">
    <property type="entry name" value="Tetratricopeptide repeat domain"/>
    <property type="match status" value="1"/>
</dbReference>
<dbReference type="GO" id="GO:0009451">
    <property type="term" value="P:RNA modification"/>
    <property type="evidence" value="ECO:0007669"/>
    <property type="project" value="InterPro"/>
</dbReference>
<dbReference type="OrthoDB" id="1630859at2759"/>
<accession>A0A7J7P685</accession>
<evidence type="ECO:0000313" key="3">
    <source>
        <dbReference type="EMBL" id="KAF6174860.1"/>
    </source>
</evidence>
<evidence type="ECO:0000256" key="2">
    <source>
        <dbReference type="PROSITE-ProRule" id="PRU00708"/>
    </source>
</evidence>
<feature type="repeat" description="PPR" evidence="2">
    <location>
        <begin position="119"/>
        <end position="153"/>
    </location>
</feature>
<dbReference type="InterPro" id="IPR002885">
    <property type="entry name" value="PPR_rpt"/>
</dbReference>
<feature type="repeat" description="PPR" evidence="2">
    <location>
        <begin position="220"/>
        <end position="254"/>
    </location>
</feature>
<keyword evidence="1" id="KW-0677">Repeat</keyword>
<dbReference type="NCBIfam" id="TIGR00756">
    <property type="entry name" value="PPR"/>
    <property type="match status" value="2"/>
</dbReference>
<dbReference type="AlphaFoldDB" id="A0A7J7P685"/>
<organism evidence="3 4">
    <name type="scientific">Kingdonia uniflora</name>
    <dbReference type="NCBI Taxonomy" id="39325"/>
    <lineage>
        <taxon>Eukaryota</taxon>
        <taxon>Viridiplantae</taxon>
        <taxon>Streptophyta</taxon>
        <taxon>Embryophyta</taxon>
        <taxon>Tracheophyta</taxon>
        <taxon>Spermatophyta</taxon>
        <taxon>Magnoliopsida</taxon>
        <taxon>Ranunculales</taxon>
        <taxon>Circaeasteraceae</taxon>
        <taxon>Kingdonia</taxon>
    </lineage>
</organism>
<protein>
    <recommendedName>
        <fullName evidence="5">Pentatricopeptide repeat-containing protein</fullName>
    </recommendedName>
</protein>
<keyword evidence="4" id="KW-1185">Reference proteome</keyword>
<evidence type="ECO:0000313" key="4">
    <source>
        <dbReference type="Proteomes" id="UP000541444"/>
    </source>
</evidence>
<sequence>MVFQNTLIESKSNLLLSNSILRANISNGYCEKSLKLYVQMRKMGVFPDGFTLPLGVRACASMGEMWSPQLCKTVHGNVVVSGLQSHLHVLNELNGVYSKIGCLDYSTLLRIELEGFEPNIVTWTTLLSVHARCGRHEEAIVYFSEFRKRGSRMSEEEIAVVLLVCADADAFNKGKELRGYIVSSGFQDYIIVKNSLIWMYGKHEILNDVTALFLEMEVKSLVRWNTLISSFAEAGYCEEAFEVFSQLEMLNGETQCDMLDCSNWWLRFKGKRG</sequence>
<proteinExistence type="predicted"/>
<dbReference type="InterPro" id="IPR046960">
    <property type="entry name" value="PPR_At4g14850-like_plant"/>
</dbReference>
<evidence type="ECO:0008006" key="5">
    <source>
        <dbReference type="Google" id="ProtNLM"/>
    </source>
</evidence>
<dbReference type="Pfam" id="PF01535">
    <property type="entry name" value="PPR"/>
    <property type="match status" value="4"/>
</dbReference>
<evidence type="ECO:0000256" key="1">
    <source>
        <dbReference type="ARBA" id="ARBA00022737"/>
    </source>
</evidence>
<gene>
    <name evidence="3" type="ORF">GIB67_026348</name>
</gene>
<feature type="repeat" description="PPR" evidence="2">
    <location>
        <begin position="13"/>
        <end position="47"/>
    </location>
</feature>
<dbReference type="Proteomes" id="UP000541444">
    <property type="component" value="Unassembled WGS sequence"/>
</dbReference>
<name>A0A7J7P685_9MAGN</name>
<dbReference type="PANTHER" id="PTHR47926">
    <property type="entry name" value="PENTATRICOPEPTIDE REPEAT-CONTAINING PROTEIN"/>
    <property type="match status" value="1"/>
</dbReference>